<evidence type="ECO:0000256" key="3">
    <source>
        <dbReference type="ARBA" id="ARBA00023110"/>
    </source>
</evidence>
<dbReference type="EC" id="5.2.1.8" evidence="6"/>
<dbReference type="PANTHER" id="PTHR43811">
    <property type="entry name" value="FKBP-TYPE PEPTIDYL-PROLYL CIS-TRANS ISOMERASE FKPA"/>
    <property type="match status" value="1"/>
</dbReference>
<proteinExistence type="inferred from homology"/>
<evidence type="ECO:0000259" key="8">
    <source>
        <dbReference type="PROSITE" id="PS50059"/>
    </source>
</evidence>
<gene>
    <name evidence="9" type="ORF">SAMN04487901_103135</name>
</gene>
<reference evidence="10" key="1">
    <citation type="submission" date="2016-10" db="EMBL/GenBank/DDBJ databases">
        <authorList>
            <person name="Varghese N."/>
            <person name="Submissions S."/>
        </authorList>
    </citation>
    <scope>NUCLEOTIDE SEQUENCE [LARGE SCALE GENOMIC DNA]</scope>
    <source>
        <strain evidence="10">BP1-148</strain>
    </source>
</reference>
<dbReference type="EMBL" id="FNCQ01000003">
    <property type="protein sequence ID" value="SDG38716.1"/>
    <property type="molecule type" value="Genomic_DNA"/>
</dbReference>
<dbReference type="RefSeq" id="WP_091815174.1">
    <property type="nucleotide sequence ID" value="NZ_FNCQ01000003.1"/>
</dbReference>
<dbReference type="PANTHER" id="PTHR43811:SF19">
    <property type="entry name" value="39 KDA FK506-BINDING NUCLEAR PROTEIN"/>
    <property type="match status" value="1"/>
</dbReference>
<evidence type="ECO:0000256" key="5">
    <source>
        <dbReference type="PROSITE-ProRule" id="PRU00277"/>
    </source>
</evidence>
<dbReference type="AlphaFoldDB" id="A0A1G7TTP4"/>
<evidence type="ECO:0000256" key="6">
    <source>
        <dbReference type="RuleBase" id="RU003915"/>
    </source>
</evidence>
<evidence type="ECO:0000256" key="2">
    <source>
        <dbReference type="ARBA" id="ARBA00006577"/>
    </source>
</evidence>
<protein>
    <recommendedName>
        <fullName evidence="6">Peptidyl-prolyl cis-trans isomerase</fullName>
        <ecNumber evidence="6">5.2.1.8</ecNumber>
    </recommendedName>
</protein>
<comment type="catalytic activity">
    <reaction evidence="1 5 6">
        <text>[protein]-peptidylproline (omega=180) = [protein]-peptidylproline (omega=0)</text>
        <dbReference type="Rhea" id="RHEA:16237"/>
        <dbReference type="Rhea" id="RHEA-COMP:10747"/>
        <dbReference type="Rhea" id="RHEA-COMP:10748"/>
        <dbReference type="ChEBI" id="CHEBI:83833"/>
        <dbReference type="ChEBI" id="CHEBI:83834"/>
        <dbReference type="EC" id="5.2.1.8"/>
    </reaction>
</comment>
<dbReference type="PROSITE" id="PS50059">
    <property type="entry name" value="FKBP_PPIASE"/>
    <property type="match status" value="1"/>
</dbReference>
<dbReference type="Pfam" id="PF00254">
    <property type="entry name" value="FKBP_C"/>
    <property type="match status" value="1"/>
</dbReference>
<feature type="chain" id="PRO_5011701210" description="Peptidyl-prolyl cis-trans isomerase" evidence="7">
    <location>
        <begin position="26"/>
        <end position="199"/>
    </location>
</feature>
<evidence type="ECO:0000256" key="1">
    <source>
        <dbReference type="ARBA" id="ARBA00000971"/>
    </source>
</evidence>
<feature type="signal peptide" evidence="7">
    <location>
        <begin position="1"/>
        <end position="25"/>
    </location>
</feature>
<evidence type="ECO:0000313" key="10">
    <source>
        <dbReference type="Proteomes" id="UP000198779"/>
    </source>
</evidence>
<dbReference type="STRING" id="645274.SAMN04487901_103135"/>
<dbReference type="SUPFAM" id="SSF54534">
    <property type="entry name" value="FKBP-like"/>
    <property type="match status" value="1"/>
</dbReference>
<dbReference type="GO" id="GO:0003755">
    <property type="term" value="F:peptidyl-prolyl cis-trans isomerase activity"/>
    <property type="evidence" value="ECO:0007669"/>
    <property type="project" value="UniProtKB-UniRule"/>
</dbReference>
<keyword evidence="4 5" id="KW-0413">Isomerase</keyword>
<dbReference type="PROSITE" id="PS51257">
    <property type="entry name" value="PROKAR_LIPOPROTEIN"/>
    <property type="match status" value="1"/>
</dbReference>
<evidence type="ECO:0000256" key="4">
    <source>
        <dbReference type="ARBA" id="ARBA00023235"/>
    </source>
</evidence>
<evidence type="ECO:0000313" key="9">
    <source>
        <dbReference type="EMBL" id="SDG38716.1"/>
    </source>
</evidence>
<keyword evidence="7" id="KW-0732">Signal</keyword>
<feature type="domain" description="PPIase FKBP-type" evidence="8">
    <location>
        <begin position="92"/>
        <end position="189"/>
    </location>
</feature>
<evidence type="ECO:0000256" key="7">
    <source>
        <dbReference type="SAM" id="SignalP"/>
    </source>
</evidence>
<keyword evidence="3 5" id="KW-0697">Rotamase</keyword>
<dbReference type="Proteomes" id="UP000198779">
    <property type="component" value="Unassembled WGS sequence"/>
</dbReference>
<comment type="similarity">
    <text evidence="2 6">Belongs to the FKBP-type PPIase family.</text>
</comment>
<dbReference type="InterPro" id="IPR001179">
    <property type="entry name" value="PPIase_FKBP_dom"/>
</dbReference>
<name>A0A1G7TTP4_9BACT</name>
<accession>A0A1G7TTP4</accession>
<dbReference type="Gene3D" id="3.10.50.40">
    <property type="match status" value="1"/>
</dbReference>
<sequence length="199" mass="22589">MKKYILYLFAMTIGLVGLSSCSEEASEEEEYANWKERNEQFLASLANDSLKQSNWQRIKLFSLDPNTEGAASDYIYVKKISNGEGTEMPIYTDSVRVVYRGRLIPSKSYPKGFIFDSTVFGEYSVKTAYTKRQAVSNTILGYATALQNMHKGDYWRVYIPSELGYGTSDYSTIPGYSVLVFDLTLLDFSPVGEAMKPWR</sequence>
<organism evidence="9 10">
    <name type="scientific">Prevotella communis</name>
    <dbReference type="NCBI Taxonomy" id="2913614"/>
    <lineage>
        <taxon>Bacteria</taxon>
        <taxon>Pseudomonadati</taxon>
        <taxon>Bacteroidota</taxon>
        <taxon>Bacteroidia</taxon>
        <taxon>Bacteroidales</taxon>
        <taxon>Prevotellaceae</taxon>
        <taxon>Prevotella</taxon>
    </lineage>
</organism>
<keyword evidence="10" id="KW-1185">Reference proteome</keyword>
<dbReference type="InterPro" id="IPR046357">
    <property type="entry name" value="PPIase_dom_sf"/>
</dbReference>